<accession>A0A094QQV8</accession>
<evidence type="ECO:0000313" key="2">
    <source>
        <dbReference type="EMBL" id="KGA17021.1"/>
    </source>
</evidence>
<comment type="caution">
    <text evidence="2">The sequence shown here is derived from an EMBL/GenBank/DDBJ whole genome shotgun (WGS) entry which is preliminary data.</text>
</comment>
<dbReference type="Pfam" id="PF02036">
    <property type="entry name" value="SCP2"/>
    <property type="match status" value="1"/>
</dbReference>
<evidence type="ECO:0000259" key="1">
    <source>
        <dbReference type="Pfam" id="PF02036"/>
    </source>
</evidence>
<dbReference type="InterPro" id="IPR036527">
    <property type="entry name" value="SCP2_sterol-bd_dom_sf"/>
</dbReference>
<protein>
    <recommendedName>
        <fullName evidence="1">SCP2 domain-containing protein</fullName>
    </recommendedName>
</protein>
<name>A0A094QQV8_9ZZZZ</name>
<dbReference type="InterPro" id="IPR003033">
    <property type="entry name" value="SCP2_sterol-bd_dom"/>
</dbReference>
<organism evidence="2">
    <name type="scientific">freshwater metagenome</name>
    <dbReference type="NCBI Taxonomy" id="449393"/>
    <lineage>
        <taxon>unclassified sequences</taxon>
        <taxon>metagenomes</taxon>
        <taxon>ecological metagenomes</taxon>
    </lineage>
</organism>
<dbReference type="Gene3D" id="3.30.1050.10">
    <property type="entry name" value="SCP2 sterol-binding domain"/>
    <property type="match status" value="1"/>
</dbReference>
<gene>
    <name evidence="2" type="ORF">GM51_11290</name>
</gene>
<dbReference type="SUPFAM" id="SSF55718">
    <property type="entry name" value="SCP-like"/>
    <property type="match status" value="1"/>
</dbReference>
<dbReference type="AlphaFoldDB" id="A0A094QQV8"/>
<dbReference type="EMBL" id="JNSL01000070">
    <property type="protein sequence ID" value="KGA17021.1"/>
    <property type="molecule type" value="Genomic_DNA"/>
</dbReference>
<proteinExistence type="predicted"/>
<feature type="domain" description="SCP2" evidence="1">
    <location>
        <begin position="41"/>
        <end position="110"/>
    </location>
</feature>
<reference evidence="2" key="1">
    <citation type="submission" date="2014-06" db="EMBL/GenBank/DDBJ databases">
        <title>Key roles for freshwater Actinobacteria revealed by deep metagenomic sequencing.</title>
        <authorList>
            <person name="Ghai R."/>
            <person name="Mizuno C.M."/>
            <person name="Picazo A."/>
            <person name="Camacho A."/>
            <person name="Rodriguez-Valera F."/>
        </authorList>
    </citation>
    <scope>NUCLEOTIDE SEQUENCE</scope>
</reference>
<sequence>MSTSPVRYLSLEWIDALTQAVASNEAIAAIAADHTVGITQTVTGGPEGDVTYHLQVTNGQASFGPGAAFPEDVRFEQDWETATAVATDKLNAQQAFITGRIRLYGDQEKLVASTPVFAALDAVFSTVRQFTEYH</sequence>